<dbReference type="InterPro" id="IPR051829">
    <property type="entry name" value="Multiheme_Cytochr_ET"/>
</dbReference>
<organism evidence="2 3">
    <name type="scientific">Candidatus Sulfobium mesophilum</name>
    <dbReference type="NCBI Taxonomy" id="2016548"/>
    <lineage>
        <taxon>Bacteria</taxon>
        <taxon>Pseudomonadati</taxon>
        <taxon>Nitrospirota</taxon>
        <taxon>Nitrospiria</taxon>
        <taxon>Nitrospirales</taxon>
        <taxon>Nitrospiraceae</taxon>
        <taxon>Candidatus Sulfobium</taxon>
    </lineage>
</organism>
<dbReference type="Proteomes" id="UP000245125">
    <property type="component" value="Unassembled WGS sequence"/>
</dbReference>
<dbReference type="OrthoDB" id="9814800at2"/>
<keyword evidence="1" id="KW-0732">Signal</keyword>
<evidence type="ECO:0000256" key="1">
    <source>
        <dbReference type="ARBA" id="ARBA00022729"/>
    </source>
</evidence>
<gene>
    <name evidence="2" type="ORF">NBG4_160032</name>
</gene>
<dbReference type="Gene3D" id="1.10.1130.10">
    <property type="entry name" value="Flavocytochrome C3, Chain A"/>
    <property type="match status" value="1"/>
</dbReference>
<evidence type="ECO:0000313" key="3">
    <source>
        <dbReference type="Proteomes" id="UP000245125"/>
    </source>
</evidence>
<evidence type="ECO:0000313" key="2">
    <source>
        <dbReference type="EMBL" id="SPQ00067.1"/>
    </source>
</evidence>
<sequence>MHCGGFDVSYCCVIPPYNSIQAQAIKSGKDGGVPRMLSPDDGISLSYSILDNSYSEGNKMKYWLVAKDIGGNGKMDEPGDNMANYVWTHLFIYKDLEGTVPEDWRTTKRLRVGKDIQVPIDSGPTGKSISGGNLSYSGDKGGSKVLTDSLIPEVKNVTLTLTSSYIWDALGLPLTAFNDSRRKGTIRTVTNSDFQPYQRAVVELRDRTGSPVIAGGKKVAFFGTNPVDFPNCHVCHSGNGRAAKLSRKEGLTYLDKEYGYWKKNYPDISDFMARQSQTTIGILDLHDRRTGTTFLKEYNQDASSNRLGSVGSVYCADCHGDNISGNLQSPRPGATGYKVVRARQLSEVIHEVHHRVVPMPDKAGRPQNCQACHPSHWQIQEMNDPASNPFGVVDEEGNPRFSDSDVRTSGGGCYLRRDAHTNPGVKPPFFLNEIGKWYLKEVSMKDETGRAVPEMRGMYCSNCHSPLSQELYRQDNLSDAASQTGVTLTNRPMAEIIKATTWGDIKKFKESFADPIVDTDDGALLTYYSKHTGVALVRAIKGKGGKLKLLPWNAGEGEAVSYDAVSAGKDWWLSGSEPHCADCHIAPFVESEGGKYFPIDQPNKYSLYRYSKAHGNIACQSCHESIHGLYPVRYEGSKGTVDLTTHEQALQFSPDGKYAGPVTCGACHRTNSKGVPVQLKDSGYYKDYWAAVTLVHFMREGDQKLAVTELIRKFPYERSSDIVARGWK</sequence>
<reference evidence="3" key="1">
    <citation type="submission" date="2018-03" db="EMBL/GenBank/DDBJ databases">
        <authorList>
            <person name="Zecchin S."/>
        </authorList>
    </citation>
    <scope>NUCLEOTIDE SEQUENCE [LARGE SCALE GENOMIC DNA]</scope>
</reference>
<protein>
    <submittedName>
        <fullName evidence="2">Uncharacterized protein</fullName>
    </submittedName>
</protein>
<proteinExistence type="predicted"/>
<dbReference type="PANTHER" id="PTHR35038">
    <property type="entry name" value="DISSIMILATORY SULFITE REDUCTASE SIRA"/>
    <property type="match status" value="1"/>
</dbReference>
<accession>A0A2U3QF77</accession>
<dbReference type="AlphaFoldDB" id="A0A2U3QF77"/>
<dbReference type="CDD" id="cd08168">
    <property type="entry name" value="Cytochrom_C3"/>
    <property type="match status" value="1"/>
</dbReference>
<dbReference type="PANTHER" id="PTHR35038:SF8">
    <property type="entry name" value="C-TYPE POLYHEME CYTOCHROME OMCC"/>
    <property type="match status" value="1"/>
</dbReference>
<dbReference type="EMBL" id="OUUY01000060">
    <property type="protein sequence ID" value="SPQ00067.1"/>
    <property type="molecule type" value="Genomic_DNA"/>
</dbReference>
<dbReference type="InterPro" id="IPR036280">
    <property type="entry name" value="Multihaem_cyt_sf"/>
</dbReference>
<dbReference type="SUPFAM" id="SSF48695">
    <property type="entry name" value="Multiheme cytochromes"/>
    <property type="match status" value="2"/>
</dbReference>
<keyword evidence="3" id="KW-1185">Reference proteome</keyword>
<dbReference type="GO" id="GO:0016491">
    <property type="term" value="F:oxidoreductase activity"/>
    <property type="evidence" value="ECO:0007669"/>
    <property type="project" value="TreeGrafter"/>
</dbReference>
<name>A0A2U3QF77_9BACT</name>